<dbReference type="InterPro" id="IPR011010">
    <property type="entry name" value="DNA_brk_join_enz"/>
</dbReference>
<dbReference type="Gene3D" id="1.10.150.130">
    <property type="match status" value="1"/>
</dbReference>
<dbReference type="InterPro" id="IPR050090">
    <property type="entry name" value="Tyrosine_recombinase_XerCD"/>
</dbReference>
<dbReference type="GO" id="GO:0006310">
    <property type="term" value="P:DNA recombination"/>
    <property type="evidence" value="ECO:0007669"/>
    <property type="project" value="UniProtKB-KW"/>
</dbReference>
<dbReference type="CDD" id="cd01189">
    <property type="entry name" value="INT_ICEBs1_C_like"/>
    <property type="match status" value="1"/>
</dbReference>
<dbReference type="InterPro" id="IPR013762">
    <property type="entry name" value="Integrase-like_cat_sf"/>
</dbReference>
<evidence type="ECO:0000256" key="3">
    <source>
        <dbReference type="ARBA" id="ARBA00023172"/>
    </source>
</evidence>
<evidence type="ECO:0000256" key="2">
    <source>
        <dbReference type="ARBA" id="ARBA00023125"/>
    </source>
</evidence>
<evidence type="ECO:0000313" key="9">
    <source>
        <dbReference type="Proteomes" id="UP000374630"/>
    </source>
</evidence>
<dbReference type="GO" id="GO:0003677">
    <property type="term" value="F:DNA binding"/>
    <property type="evidence" value="ECO:0007669"/>
    <property type="project" value="UniProtKB-KW"/>
</dbReference>
<dbReference type="SUPFAM" id="SSF56349">
    <property type="entry name" value="DNA breaking-rejoining enzymes"/>
    <property type="match status" value="1"/>
</dbReference>
<gene>
    <name evidence="7" type="ORF">EM848_03555</name>
    <name evidence="6" type="ORF">EMO90_07095</name>
</gene>
<protein>
    <recommendedName>
        <fullName evidence="5">Tyr recombinase domain-containing protein</fullName>
    </recommendedName>
</protein>
<dbReference type="Gene3D" id="1.10.443.10">
    <property type="entry name" value="Intergrase catalytic core"/>
    <property type="match status" value="1"/>
</dbReference>
<name>A0A5J5DV28_9BIFI</name>
<dbReference type="AlphaFoldDB" id="A0A5J5DV28"/>
<dbReference type="InterPro" id="IPR002104">
    <property type="entry name" value="Integrase_catalytic"/>
</dbReference>
<keyword evidence="2" id="KW-0238">DNA-binding</keyword>
<sequence length="476" mass="55613">MRKKDGLAGHDCVVETMNNHRPVYKAVRYYYDAEGRRRFITGFAPRPSDDAPQIEKDAARQAAILALQRNVQRRLETPRPVRSRKHRLSEAIDGWWEEKDLKNIADSSRDIYRREIDNHLRPNGAERPDKPIAEYTTEELQAIVDGHPSIARFIQGIWGYAERMGWLPRGKNPAQYLRTESKPKVRESQERYVEDWIRHAGHLLWWLSDPNNAYHRRWYAFFLIELVCGLRRGEVCGLRWGCVDLRATHESIRVEGTVIEVGGKRREQPYGKTDSSQRTIHMPRRVEDALRAIRPAHPDPNDLVFHTQRGTPLKPSYTGEQWNIIQRAFYNSELNPADPLDKTQWSKGGYTSYRWRQHDNRHIFASILEMEGIDFAVRQDLLGHARPSVTDRYTQTTKAKRREAIELVDDALLYHGEPNKDMTAAQWIDQRKRKPQPIRITGQAQPKDTVEELRRLADGLKPRQSTSRIRRKTTRA</sequence>
<evidence type="ECO:0000256" key="1">
    <source>
        <dbReference type="ARBA" id="ARBA00008857"/>
    </source>
</evidence>
<dbReference type="PROSITE" id="PS51898">
    <property type="entry name" value="TYR_RECOMBINASE"/>
    <property type="match status" value="1"/>
</dbReference>
<keyword evidence="3" id="KW-0233">DNA recombination</keyword>
<dbReference type="Proteomes" id="UP000345527">
    <property type="component" value="Unassembled WGS sequence"/>
</dbReference>
<dbReference type="OrthoDB" id="4326943at2"/>
<comment type="caution">
    <text evidence="7">The sequence shown here is derived from an EMBL/GenBank/DDBJ whole genome shotgun (WGS) entry which is preliminary data.</text>
</comment>
<comment type="similarity">
    <text evidence="1">Belongs to the 'phage' integrase family.</text>
</comment>
<organism evidence="7 8">
    <name type="scientific">Bifidobacterium vespertilionis</name>
    <dbReference type="NCBI Taxonomy" id="2562524"/>
    <lineage>
        <taxon>Bacteria</taxon>
        <taxon>Bacillati</taxon>
        <taxon>Actinomycetota</taxon>
        <taxon>Actinomycetes</taxon>
        <taxon>Bifidobacteriales</taxon>
        <taxon>Bifidobacteriaceae</taxon>
        <taxon>Bifidobacterium</taxon>
    </lineage>
</organism>
<dbReference type="PANTHER" id="PTHR30349:SF41">
    <property type="entry name" value="INTEGRASE_RECOMBINASE PROTEIN MJ0367-RELATED"/>
    <property type="match status" value="1"/>
</dbReference>
<feature type="compositionally biased region" description="Basic and acidic residues" evidence="4">
    <location>
        <begin position="448"/>
        <end position="461"/>
    </location>
</feature>
<dbReference type="InterPro" id="IPR010998">
    <property type="entry name" value="Integrase_recombinase_N"/>
</dbReference>
<evidence type="ECO:0000256" key="4">
    <source>
        <dbReference type="SAM" id="MobiDB-lite"/>
    </source>
</evidence>
<dbReference type="GO" id="GO:0015074">
    <property type="term" value="P:DNA integration"/>
    <property type="evidence" value="ECO:0007669"/>
    <property type="project" value="InterPro"/>
</dbReference>
<dbReference type="EMBL" id="RZOA01000005">
    <property type="protein sequence ID" value="KAA8823887.1"/>
    <property type="molecule type" value="Genomic_DNA"/>
</dbReference>
<evidence type="ECO:0000313" key="6">
    <source>
        <dbReference type="EMBL" id="KAA8820188.1"/>
    </source>
</evidence>
<dbReference type="RefSeq" id="WP_150353632.1">
    <property type="nucleotide sequence ID" value="NZ_RZNZ01000008.1"/>
</dbReference>
<dbReference type="Proteomes" id="UP000374630">
    <property type="component" value="Unassembled WGS sequence"/>
</dbReference>
<evidence type="ECO:0000313" key="8">
    <source>
        <dbReference type="Proteomes" id="UP000345527"/>
    </source>
</evidence>
<evidence type="ECO:0000313" key="7">
    <source>
        <dbReference type="EMBL" id="KAA8823887.1"/>
    </source>
</evidence>
<dbReference type="PANTHER" id="PTHR30349">
    <property type="entry name" value="PHAGE INTEGRASE-RELATED"/>
    <property type="match status" value="1"/>
</dbReference>
<feature type="domain" description="Tyr recombinase" evidence="5">
    <location>
        <begin position="186"/>
        <end position="406"/>
    </location>
</feature>
<dbReference type="Pfam" id="PF00589">
    <property type="entry name" value="Phage_integrase"/>
    <property type="match status" value="1"/>
</dbReference>
<keyword evidence="9" id="KW-1185">Reference proteome</keyword>
<reference evidence="8 9" key="1">
    <citation type="journal article" date="2019" name="Syst. Appl. Microbiol.">
        <title>Characterization of Bifidobacterium species in feaces of the Egyptian fruit bat: Description of B. vespertilionis sp. nov. and B. rousetti sp. nov.</title>
        <authorList>
            <person name="Modesto M."/>
            <person name="Satti M."/>
            <person name="Watanabe K."/>
            <person name="Puglisi E."/>
            <person name="Morelli L."/>
            <person name="Huang C.-H."/>
            <person name="Liou J.-S."/>
            <person name="Miyashita M."/>
            <person name="Tamura T."/>
            <person name="Saito S."/>
            <person name="Mori K."/>
            <person name="Huang L."/>
            <person name="Sciavilla P."/>
            <person name="Sandri C."/>
            <person name="Spiezio C."/>
            <person name="Vitali F."/>
            <person name="Cavalieri D."/>
            <person name="Perpetuini G."/>
            <person name="Tofalo R."/>
            <person name="Bonetti A."/>
            <person name="Arita M."/>
            <person name="Mattarelli P."/>
        </authorList>
    </citation>
    <scope>NUCLEOTIDE SEQUENCE [LARGE SCALE GENOMIC DNA]</scope>
    <source>
        <strain evidence="6 9">RST16</strain>
        <strain evidence="7 8">RST8</strain>
    </source>
</reference>
<evidence type="ECO:0000259" key="5">
    <source>
        <dbReference type="PROSITE" id="PS51898"/>
    </source>
</evidence>
<proteinExistence type="inferred from homology"/>
<accession>A0A5J5DV28</accession>
<feature type="region of interest" description="Disordered" evidence="4">
    <location>
        <begin position="430"/>
        <end position="476"/>
    </location>
</feature>
<dbReference type="EMBL" id="RZNZ01000008">
    <property type="protein sequence ID" value="KAA8820188.1"/>
    <property type="molecule type" value="Genomic_DNA"/>
</dbReference>